<dbReference type="InterPro" id="IPR010386">
    <property type="entry name" value="tRNA-Hydrxlase_MiaE"/>
</dbReference>
<name>A0ABP9S511_9GAMM</name>
<dbReference type="CDD" id="cd07910">
    <property type="entry name" value="MiaE"/>
    <property type="match status" value="1"/>
</dbReference>
<keyword evidence="2" id="KW-1185">Reference proteome</keyword>
<evidence type="ECO:0000313" key="1">
    <source>
        <dbReference type="EMBL" id="GAA5190958.1"/>
    </source>
</evidence>
<gene>
    <name evidence="1" type="primary">miaE</name>
    <name evidence="1" type="ORF">GCM10025772_16780</name>
</gene>
<dbReference type="SUPFAM" id="SSF47240">
    <property type="entry name" value="Ferritin-like"/>
    <property type="match status" value="1"/>
</dbReference>
<evidence type="ECO:0000313" key="2">
    <source>
        <dbReference type="Proteomes" id="UP001501600"/>
    </source>
</evidence>
<dbReference type="InterPro" id="IPR012347">
    <property type="entry name" value="Ferritin-like"/>
</dbReference>
<dbReference type="Proteomes" id="UP001501600">
    <property type="component" value="Unassembled WGS sequence"/>
</dbReference>
<dbReference type="Gene3D" id="1.20.1260.10">
    <property type="match status" value="1"/>
</dbReference>
<protein>
    <submittedName>
        <fullName evidence="1">tRNA isopentenyl-2-thiomethyl-A-37 hydroxylase MiaE</fullName>
    </submittedName>
</protein>
<organism evidence="1 2">
    <name type="scientific">Ferrimonas gelatinilytica</name>
    <dbReference type="NCBI Taxonomy" id="1255257"/>
    <lineage>
        <taxon>Bacteria</taxon>
        <taxon>Pseudomonadati</taxon>
        <taxon>Pseudomonadota</taxon>
        <taxon>Gammaproteobacteria</taxon>
        <taxon>Alteromonadales</taxon>
        <taxon>Ferrimonadaceae</taxon>
        <taxon>Ferrimonas</taxon>
    </lineage>
</organism>
<dbReference type="InterPro" id="IPR009078">
    <property type="entry name" value="Ferritin-like_SF"/>
</dbReference>
<dbReference type="PIRSF" id="PIRSF020736">
    <property type="entry name" value="MiaE"/>
    <property type="match status" value="1"/>
</dbReference>
<sequence>MDAVETLLQPVFRFLSCRTPDAWLRQATEDLSLLLIDHANCELKAAQSAVRLLRHYSDDDTDWLTALKPYEALAFGRCSMVEFETAVGQQRLPSPNTRSPMVDKLHLLIREELHHFRQVVALMAQRQIPYRHLPAGGYAARLRQHCRHHEPARQIDLCIVGALIEARSCERFAALVPNVDETLACFYRSLLRSEARHFEDYLALANAIDPAQVSQRVAELVQVEGELILAGEASVRFHSGVPMT</sequence>
<dbReference type="PANTHER" id="PTHR42637:SF1">
    <property type="entry name" value="TRNA 2-(METHYLSULFANYL)-N(6)-ISOPENTENYLADENOSINE(37) HYDROXYLASE"/>
    <property type="match status" value="1"/>
</dbReference>
<reference evidence="2" key="1">
    <citation type="journal article" date="2019" name="Int. J. Syst. Evol. Microbiol.">
        <title>The Global Catalogue of Microorganisms (GCM) 10K type strain sequencing project: providing services to taxonomists for standard genome sequencing and annotation.</title>
        <authorList>
            <consortium name="The Broad Institute Genomics Platform"/>
            <consortium name="The Broad Institute Genome Sequencing Center for Infectious Disease"/>
            <person name="Wu L."/>
            <person name="Ma J."/>
        </authorList>
    </citation>
    <scope>NUCLEOTIDE SEQUENCE [LARGE SCALE GENOMIC DNA]</scope>
    <source>
        <strain evidence="2">JCM 18720</strain>
    </source>
</reference>
<proteinExistence type="predicted"/>
<dbReference type="EMBL" id="BAABLF010000009">
    <property type="protein sequence ID" value="GAA5190958.1"/>
    <property type="molecule type" value="Genomic_DNA"/>
</dbReference>
<accession>A0ABP9S511</accession>
<dbReference type="PANTHER" id="PTHR42637">
    <property type="entry name" value="TRNA-(MS[2]IO[6]A)-HYDROXYLASE"/>
    <property type="match status" value="1"/>
</dbReference>
<dbReference type="RefSeq" id="WP_345316609.1">
    <property type="nucleotide sequence ID" value="NZ_BAABLF010000009.1"/>
</dbReference>
<comment type="caution">
    <text evidence="1">The sequence shown here is derived from an EMBL/GenBank/DDBJ whole genome shotgun (WGS) entry which is preliminary data.</text>
</comment>
<dbReference type="Pfam" id="PF06175">
    <property type="entry name" value="MiaE"/>
    <property type="match status" value="1"/>
</dbReference>